<keyword evidence="2" id="KW-1185">Reference proteome</keyword>
<name>A0ACC1LU34_9FUNG</name>
<protein>
    <submittedName>
        <fullName evidence="1">WW domain binding protein 4</fullName>
        <ecNumber evidence="1">1.6.99.1</ecNumber>
    </submittedName>
</protein>
<accession>A0ACC1LU34</accession>
<feature type="non-terminal residue" evidence="1">
    <location>
        <position position="104"/>
    </location>
</feature>
<sequence length="104" mass="11856">MSLPQKKAPWDRNNKYWCNYCRIFVHDNKTTRNLHDSGAKHKDNVQKFLRQIQKDEEARNQAEKKLNTQLKAIEAAATATYNKDIGKVQVETPPTSASVVAGKS</sequence>
<evidence type="ECO:0000313" key="1">
    <source>
        <dbReference type="EMBL" id="KAJ2881184.1"/>
    </source>
</evidence>
<dbReference type="EC" id="1.6.99.1" evidence="1"/>
<evidence type="ECO:0000313" key="2">
    <source>
        <dbReference type="Proteomes" id="UP001139981"/>
    </source>
</evidence>
<proteinExistence type="predicted"/>
<organism evidence="1 2">
    <name type="scientific">Coemansia aciculifera</name>
    <dbReference type="NCBI Taxonomy" id="417176"/>
    <lineage>
        <taxon>Eukaryota</taxon>
        <taxon>Fungi</taxon>
        <taxon>Fungi incertae sedis</taxon>
        <taxon>Zoopagomycota</taxon>
        <taxon>Kickxellomycotina</taxon>
        <taxon>Kickxellomycetes</taxon>
        <taxon>Kickxellales</taxon>
        <taxon>Kickxellaceae</taxon>
        <taxon>Coemansia</taxon>
    </lineage>
</organism>
<dbReference type="EMBL" id="JANBVB010002978">
    <property type="protein sequence ID" value="KAJ2881184.1"/>
    <property type="molecule type" value="Genomic_DNA"/>
</dbReference>
<comment type="caution">
    <text evidence="1">The sequence shown here is derived from an EMBL/GenBank/DDBJ whole genome shotgun (WGS) entry which is preliminary data.</text>
</comment>
<dbReference type="Proteomes" id="UP001139981">
    <property type="component" value="Unassembled WGS sequence"/>
</dbReference>
<gene>
    <name evidence="1" type="primary">WBP4</name>
    <name evidence="1" type="ORF">IWW38_005832</name>
</gene>
<reference evidence="1" key="1">
    <citation type="submission" date="2022-07" db="EMBL/GenBank/DDBJ databases">
        <title>Phylogenomic reconstructions and comparative analyses of Kickxellomycotina fungi.</title>
        <authorList>
            <person name="Reynolds N.K."/>
            <person name="Stajich J.E."/>
            <person name="Barry K."/>
            <person name="Grigoriev I.V."/>
            <person name="Crous P."/>
            <person name="Smith M.E."/>
        </authorList>
    </citation>
    <scope>NUCLEOTIDE SEQUENCE</scope>
    <source>
        <strain evidence="1">CBS 190363</strain>
    </source>
</reference>
<keyword evidence="1" id="KW-0560">Oxidoreductase</keyword>